<dbReference type="AlphaFoldDB" id="A0A5A8C3Y6"/>
<evidence type="ECO:0000256" key="1">
    <source>
        <dbReference type="SAM" id="MobiDB-lite"/>
    </source>
</evidence>
<accession>A0A5A8C3Y6</accession>
<comment type="caution">
    <text evidence="2">The sequence shown here is derived from an EMBL/GenBank/DDBJ whole genome shotgun (WGS) entry which is preliminary data.</text>
</comment>
<gene>
    <name evidence="2" type="ORF">FNF29_07351</name>
</gene>
<feature type="region of interest" description="Disordered" evidence="1">
    <location>
        <begin position="1"/>
        <end position="50"/>
    </location>
</feature>
<feature type="compositionally biased region" description="Polar residues" evidence="1">
    <location>
        <begin position="9"/>
        <end position="27"/>
    </location>
</feature>
<name>A0A5A8C3Y6_CAFRO</name>
<sequence length="152" mass="15527">MQLGGASALGSSRFSAAGTQSRSTPQPASEHIAAVDSVTPPPASSPSDAFRASMARLRSISSAEAALSGLARFHGPEESDRDEERADGAAASGPGARWTQMGDDQDDEVVFRDVGAILRGAAPGTASERAAAVGASSGFENVRQRLSSIGRR</sequence>
<organism evidence="2 3">
    <name type="scientific">Cafeteria roenbergensis</name>
    <name type="common">Marine flagellate</name>
    <dbReference type="NCBI Taxonomy" id="33653"/>
    <lineage>
        <taxon>Eukaryota</taxon>
        <taxon>Sar</taxon>
        <taxon>Stramenopiles</taxon>
        <taxon>Bigyra</taxon>
        <taxon>Opalozoa</taxon>
        <taxon>Bicosoecida</taxon>
        <taxon>Cafeteriaceae</taxon>
        <taxon>Cafeteria</taxon>
    </lineage>
</organism>
<dbReference type="EMBL" id="VLTN01000066">
    <property type="protein sequence ID" value="KAA0147505.1"/>
    <property type="molecule type" value="Genomic_DNA"/>
</dbReference>
<evidence type="ECO:0000313" key="3">
    <source>
        <dbReference type="Proteomes" id="UP000323011"/>
    </source>
</evidence>
<evidence type="ECO:0000313" key="2">
    <source>
        <dbReference type="EMBL" id="KAA0147505.1"/>
    </source>
</evidence>
<protein>
    <submittedName>
        <fullName evidence="2">Uncharacterized protein</fullName>
    </submittedName>
</protein>
<dbReference type="Proteomes" id="UP000323011">
    <property type="component" value="Unassembled WGS sequence"/>
</dbReference>
<keyword evidence="3" id="KW-1185">Reference proteome</keyword>
<feature type="compositionally biased region" description="Basic and acidic residues" evidence="1">
    <location>
        <begin position="74"/>
        <end position="87"/>
    </location>
</feature>
<proteinExistence type="predicted"/>
<reference evidence="2 3" key="1">
    <citation type="submission" date="2019-07" db="EMBL/GenBank/DDBJ databases">
        <title>Genomes of Cafeteria roenbergensis.</title>
        <authorList>
            <person name="Fischer M.G."/>
            <person name="Hackl T."/>
            <person name="Roman M."/>
        </authorList>
    </citation>
    <scope>NUCLEOTIDE SEQUENCE [LARGE SCALE GENOMIC DNA]</scope>
    <source>
        <strain evidence="2 3">BVI</strain>
    </source>
</reference>
<feature type="region of interest" description="Disordered" evidence="1">
    <location>
        <begin position="69"/>
        <end position="105"/>
    </location>
</feature>